<dbReference type="EMBL" id="REGN01002578">
    <property type="protein sequence ID" value="RNA27225.1"/>
    <property type="molecule type" value="Genomic_DNA"/>
</dbReference>
<reference evidence="1 2" key="1">
    <citation type="journal article" date="2018" name="Sci. Rep.">
        <title>Genomic signatures of local adaptation to the degree of environmental predictability in rotifers.</title>
        <authorList>
            <person name="Franch-Gras L."/>
            <person name="Hahn C."/>
            <person name="Garcia-Roger E.M."/>
            <person name="Carmona M.J."/>
            <person name="Serra M."/>
            <person name="Gomez A."/>
        </authorList>
    </citation>
    <scope>NUCLEOTIDE SEQUENCE [LARGE SCALE GENOMIC DNA]</scope>
    <source>
        <strain evidence="1">HYR1</strain>
    </source>
</reference>
<dbReference type="Proteomes" id="UP000276133">
    <property type="component" value="Unassembled WGS sequence"/>
</dbReference>
<accession>A0A3M7RV76</accession>
<gene>
    <name evidence="1" type="ORF">BpHYR1_021666</name>
</gene>
<name>A0A3M7RV76_BRAPC</name>
<sequence>MLFKNSINKLDYLKLADSAKFVTNKDCSFGEISKKKIGLNKIMNEEHSFIKTKFFLSLFSLHNCIMDMICALSWKMEFKIIN</sequence>
<comment type="caution">
    <text evidence="1">The sequence shown here is derived from an EMBL/GenBank/DDBJ whole genome shotgun (WGS) entry which is preliminary data.</text>
</comment>
<keyword evidence="2" id="KW-1185">Reference proteome</keyword>
<evidence type="ECO:0000313" key="2">
    <source>
        <dbReference type="Proteomes" id="UP000276133"/>
    </source>
</evidence>
<organism evidence="1 2">
    <name type="scientific">Brachionus plicatilis</name>
    <name type="common">Marine rotifer</name>
    <name type="synonym">Brachionus muelleri</name>
    <dbReference type="NCBI Taxonomy" id="10195"/>
    <lineage>
        <taxon>Eukaryota</taxon>
        <taxon>Metazoa</taxon>
        <taxon>Spiralia</taxon>
        <taxon>Gnathifera</taxon>
        <taxon>Rotifera</taxon>
        <taxon>Eurotatoria</taxon>
        <taxon>Monogononta</taxon>
        <taxon>Pseudotrocha</taxon>
        <taxon>Ploima</taxon>
        <taxon>Brachionidae</taxon>
        <taxon>Brachionus</taxon>
    </lineage>
</organism>
<proteinExistence type="predicted"/>
<protein>
    <submittedName>
        <fullName evidence="1">Uncharacterized protein</fullName>
    </submittedName>
</protein>
<evidence type="ECO:0000313" key="1">
    <source>
        <dbReference type="EMBL" id="RNA27225.1"/>
    </source>
</evidence>
<dbReference type="AlphaFoldDB" id="A0A3M7RV76"/>